<keyword evidence="2" id="KW-1185">Reference proteome</keyword>
<dbReference type="KEGG" id="glz:GLAREA_08799"/>
<protein>
    <submittedName>
        <fullName evidence="1">Uncharacterized protein</fullName>
    </submittedName>
</protein>
<reference evidence="1 2" key="1">
    <citation type="journal article" date="2013" name="BMC Genomics">
        <title>Genomics-driven discovery of the pneumocandin biosynthetic gene cluster in the fungus Glarea lozoyensis.</title>
        <authorList>
            <person name="Chen L."/>
            <person name="Yue Q."/>
            <person name="Zhang X."/>
            <person name="Xiang M."/>
            <person name="Wang C."/>
            <person name="Li S."/>
            <person name="Che Y."/>
            <person name="Ortiz-Lopez F.J."/>
            <person name="Bills G.F."/>
            <person name="Liu X."/>
            <person name="An Z."/>
        </authorList>
    </citation>
    <scope>NUCLEOTIDE SEQUENCE [LARGE SCALE GENOMIC DNA]</scope>
    <source>
        <strain evidence="2">ATCC 20868 / MF5171</strain>
    </source>
</reference>
<dbReference type="GeneID" id="19467847"/>
<dbReference type="AlphaFoldDB" id="S3DXG8"/>
<evidence type="ECO:0000313" key="1">
    <source>
        <dbReference type="EMBL" id="EPE36636.1"/>
    </source>
</evidence>
<name>S3DXG8_GLAL2</name>
<dbReference type="RefSeq" id="XP_008075951.1">
    <property type="nucleotide sequence ID" value="XM_008077760.1"/>
</dbReference>
<sequence>MDTKPLVRRDFNSLPLETLQQIAEYLDKSYRPSLYAFGLASRTCHDATIPSIFRHVHLSISSPEALKRDIDALVKTLSLVDSSRHVQSLSIKGTLSFNSPSQRNVEGYKSSSSGRDSSFMSTGMNEILVGEEPCGSAIHIVYDESVIEKDSEEDIAWKPLASAIKTMPCLAKLEYNCSNQFPPSLLEALHDYNSYPQCKLYHNTFRLRTLLWDTPCPYELALAQSPCLYSVKVECCHRDSQGNIDFNQEAIMELVTGLAPNLKEVVVVNLRPESSWKYHHRPWESWQGLPGFVPGQSVGSLTLLSLLGEIKRNPRGPCGFLQTWAKQTDFSCLQRLTLGGGFGCESVGINDEMMKWVAENCLFPRLKSLRVRLDRDGNNRPNYSENAIAFFESFQCLDELSVSGPIDPRILESILFQHGQTLTKLSIRPIEDESKAPNGRLRGHIPMTCTTEQIIQIHIQCPLLQELALPVKRTQSDAIEAEKYKTFRKMERLSSLFLILDCSEWRVTRDPASLDESTFNEFDQETFEDWVFLKNGHIRQTLLNCAVDETLARSIWETICRNKIGCKLQNLKIWTTGCCRWGDNTYIHYIKNVVDNLSRSWLFERIARDEGDIINVKELGRRIREAHDQYETSRWHRRIDAMLVENNVVVELIDEQESPKEVFQVFRSIWPDRKGKDWREDWSSLPLQV</sequence>
<accession>S3DXG8</accession>
<gene>
    <name evidence="1" type="ORF">GLAREA_08799</name>
</gene>
<organism evidence="1 2">
    <name type="scientific">Glarea lozoyensis (strain ATCC 20868 / MF5171)</name>
    <dbReference type="NCBI Taxonomy" id="1116229"/>
    <lineage>
        <taxon>Eukaryota</taxon>
        <taxon>Fungi</taxon>
        <taxon>Dikarya</taxon>
        <taxon>Ascomycota</taxon>
        <taxon>Pezizomycotina</taxon>
        <taxon>Leotiomycetes</taxon>
        <taxon>Helotiales</taxon>
        <taxon>Helotiaceae</taxon>
        <taxon>Glarea</taxon>
    </lineage>
</organism>
<dbReference type="STRING" id="1116229.S3DXG8"/>
<dbReference type="eggNOG" id="ENOG502SJ7Y">
    <property type="taxonomic scope" value="Eukaryota"/>
</dbReference>
<dbReference type="EMBL" id="KE145352">
    <property type="protein sequence ID" value="EPE36636.1"/>
    <property type="molecule type" value="Genomic_DNA"/>
</dbReference>
<dbReference type="OMA" id="LWREDDI"/>
<evidence type="ECO:0000313" key="2">
    <source>
        <dbReference type="Proteomes" id="UP000016922"/>
    </source>
</evidence>
<dbReference type="Proteomes" id="UP000016922">
    <property type="component" value="Unassembled WGS sequence"/>
</dbReference>
<dbReference type="OrthoDB" id="3945550at2759"/>
<proteinExistence type="predicted"/>
<dbReference type="HOGENOM" id="CLU_024672_1_0_1"/>